<dbReference type="HOGENOM" id="CLU_2847196_0_0_9"/>
<name>A5ZQC9_9FIRM</name>
<dbReference type="PANTHER" id="PTHR30578">
    <property type="entry name" value="ELECTRON TRANSPORT COMPLEX PROTEIN RNFD"/>
    <property type="match status" value="1"/>
</dbReference>
<evidence type="ECO:0000256" key="9">
    <source>
        <dbReference type="SAM" id="Phobius"/>
    </source>
</evidence>
<comment type="caution">
    <text evidence="10">The sequence shown here is derived from an EMBL/GenBank/DDBJ whole genome shotgun (WGS) entry which is preliminary data.</text>
</comment>
<proteinExistence type="predicted"/>
<dbReference type="PANTHER" id="PTHR30578:SF0">
    <property type="entry name" value="ION-TRANSLOCATING OXIDOREDUCTASE COMPLEX SUBUNIT D"/>
    <property type="match status" value="1"/>
</dbReference>
<protein>
    <submittedName>
        <fullName evidence="10">Electron transport complex protein RnfD family protein</fullName>
    </submittedName>
</protein>
<keyword evidence="8 9" id="KW-0472">Membrane</keyword>
<dbReference type="Pfam" id="PF03116">
    <property type="entry name" value="NQR2_RnfD_RnfE"/>
    <property type="match status" value="1"/>
</dbReference>
<evidence type="ECO:0000256" key="2">
    <source>
        <dbReference type="ARBA" id="ARBA00022553"/>
    </source>
</evidence>
<reference evidence="10 11" key="2">
    <citation type="submission" date="2007-04" db="EMBL/GenBank/DDBJ databases">
        <title>Draft genome sequence of Ruminococcus obeum (ATCC 29174).</title>
        <authorList>
            <person name="Sudarsanam P."/>
            <person name="Ley R."/>
            <person name="Guruge J."/>
            <person name="Turnbaugh P.J."/>
            <person name="Mahowald M."/>
            <person name="Liep D."/>
            <person name="Gordon J."/>
        </authorList>
    </citation>
    <scope>NUCLEOTIDE SEQUENCE [LARGE SCALE GENOMIC DNA]</scope>
    <source>
        <strain evidence="10 11">ATCC 29174</strain>
    </source>
</reference>
<dbReference type="GO" id="GO:0055085">
    <property type="term" value="P:transmembrane transport"/>
    <property type="evidence" value="ECO:0007669"/>
    <property type="project" value="InterPro"/>
</dbReference>
<evidence type="ECO:0000256" key="3">
    <source>
        <dbReference type="ARBA" id="ARBA00022630"/>
    </source>
</evidence>
<keyword evidence="7 9" id="KW-1133">Transmembrane helix</keyword>
<reference evidence="10 11" key="1">
    <citation type="submission" date="2007-03" db="EMBL/GenBank/DDBJ databases">
        <authorList>
            <person name="Fulton L."/>
            <person name="Clifton S."/>
            <person name="Fulton B."/>
            <person name="Xu J."/>
            <person name="Minx P."/>
            <person name="Pepin K.H."/>
            <person name="Johnson M."/>
            <person name="Thiruvilangam P."/>
            <person name="Bhonagiri V."/>
            <person name="Nash W.E."/>
            <person name="Mardis E.R."/>
            <person name="Wilson R.K."/>
        </authorList>
    </citation>
    <scope>NUCLEOTIDE SEQUENCE [LARGE SCALE GENOMIC DNA]</scope>
    <source>
        <strain evidence="10 11">ATCC 29174</strain>
    </source>
</reference>
<dbReference type="InterPro" id="IPR004338">
    <property type="entry name" value="NqrB/RnfD"/>
</dbReference>
<keyword evidence="1" id="KW-0813">Transport</keyword>
<dbReference type="EMBL" id="AAVO02000003">
    <property type="protein sequence ID" value="EDM88293.1"/>
    <property type="molecule type" value="Genomic_DNA"/>
</dbReference>
<keyword evidence="4" id="KW-0288">FMN</keyword>
<keyword evidence="5 9" id="KW-0812">Transmembrane</keyword>
<evidence type="ECO:0000256" key="4">
    <source>
        <dbReference type="ARBA" id="ARBA00022643"/>
    </source>
</evidence>
<keyword evidence="3" id="KW-0285">Flavoprotein</keyword>
<feature type="transmembrane region" description="Helical" evidence="9">
    <location>
        <begin position="45"/>
        <end position="63"/>
    </location>
</feature>
<dbReference type="AlphaFoldDB" id="A5ZQC9"/>
<organism evidence="10 11">
    <name type="scientific">Blautia obeum ATCC 29174</name>
    <dbReference type="NCBI Taxonomy" id="411459"/>
    <lineage>
        <taxon>Bacteria</taxon>
        <taxon>Bacillati</taxon>
        <taxon>Bacillota</taxon>
        <taxon>Clostridia</taxon>
        <taxon>Lachnospirales</taxon>
        <taxon>Lachnospiraceae</taxon>
        <taxon>Blautia</taxon>
    </lineage>
</organism>
<gene>
    <name evidence="10" type="ORF">RUMOBE_01199</name>
</gene>
<evidence type="ECO:0000256" key="8">
    <source>
        <dbReference type="ARBA" id="ARBA00023136"/>
    </source>
</evidence>
<dbReference type="eggNOG" id="COG4658">
    <property type="taxonomic scope" value="Bacteria"/>
</dbReference>
<evidence type="ECO:0000256" key="7">
    <source>
        <dbReference type="ARBA" id="ARBA00022989"/>
    </source>
</evidence>
<evidence type="ECO:0000313" key="10">
    <source>
        <dbReference type="EMBL" id="EDM88293.1"/>
    </source>
</evidence>
<keyword evidence="2" id="KW-0597">Phosphoprotein</keyword>
<feature type="transmembrane region" description="Helical" evidence="9">
    <location>
        <begin position="21"/>
        <end position="39"/>
    </location>
</feature>
<accession>A5ZQC9</accession>
<evidence type="ECO:0000256" key="1">
    <source>
        <dbReference type="ARBA" id="ARBA00022448"/>
    </source>
</evidence>
<evidence type="ECO:0000256" key="5">
    <source>
        <dbReference type="ARBA" id="ARBA00022692"/>
    </source>
</evidence>
<keyword evidence="6" id="KW-1278">Translocase</keyword>
<sequence>MEEMYNVSSNPHVRDKMTTSRIMQLVVIALLPATLFGIWNFGFHALLVVLVTVISSVFFEWLYDRLMQQKK</sequence>
<evidence type="ECO:0000313" key="11">
    <source>
        <dbReference type="Proteomes" id="UP000006002"/>
    </source>
</evidence>
<dbReference type="GO" id="GO:0005886">
    <property type="term" value="C:plasma membrane"/>
    <property type="evidence" value="ECO:0007669"/>
    <property type="project" value="TreeGrafter"/>
</dbReference>
<dbReference type="Proteomes" id="UP000006002">
    <property type="component" value="Unassembled WGS sequence"/>
</dbReference>
<evidence type="ECO:0000256" key="6">
    <source>
        <dbReference type="ARBA" id="ARBA00022967"/>
    </source>
</evidence>